<feature type="domain" description="Aminopeptidase P N-terminal" evidence="12">
    <location>
        <begin position="83"/>
        <end position="219"/>
    </location>
</feature>
<dbReference type="SUPFAM" id="SSF53092">
    <property type="entry name" value="Creatinase/prolidase N-terminal domain"/>
    <property type="match status" value="1"/>
</dbReference>
<comment type="similarity">
    <text evidence="4">Belongs to the peptidase M24B family.</text>
</comment>
<evidence type="ECO:0000256" key="4">
    <source>
        <dbReference type="ARBA" id="ARBA00008766"/>
    </source>
</evidence>
<evidence type="ECO:0000259" key="12">
    <source>
        <dbReference type="SMART" id="SM01011"/>
    </source>
</evidence>
<dbReference type="GO" id="GO:0006508">
    <property type="term" value="P:proteolysis"/>
    <property type="evidence" value="ECO:0007669"/>
    <property type="project" value="TreeGrafter"/>
</dbReference>
<dbReference type="PANTHER" id="PTHR43226">
    <property type="entry name" value="XAA-PRO AMINOPEPTIDASE 3"/>
    <property type="match status" value="1"/>
</dbReference>
<keyword evidence="8" id="KW-0378">Hydrolase</keyword>
<evidence type="ECO:0000256" key="3">
    <source>
        <dbReference type="ARBA" id="ARBA00002443"/>
    </source>
</evidence>
<evidence type="ECO:0000256" key="5">
    <source>
        <dbReference type="ARBA" id="ARBA00012574"/>
    </source>
</evidence>
<evidence type="ECO:0000256" key="10">
    <source>
        <dbReference type="ARBA" id="ARBA00023211"/>
    </source>
</evidence>
<reference evidence="13 14" key="1">
    <citation type="submission" date="2016-10" db="EMBL/GenBank/DDBJ databases">
        <title>Proteomics and genomics reveal pathogen-plant mechanisms compatible with a hemibiotrophic lifestyle of Diplodia corticola.</title>
        <authorList>
            <person name="Fernandes I."/>
            <person name="De Jonge R."/>
            <person name="Van De Peer Y."/>
            <person name="Devreese B."/>
            <person name="Alves A."/>
            <person name="Esteves A.C."/>
        </authorList>
    </citation>
    <scope>NUCLEOTIDE SEQUENCE [LARGE SCALE GENOMIC DNA]</scope>
    <source>
        <strain evidence="13 14">CBS 112549</strain>
    </source>
</reference>
<dbReference type="GO" id="GO:0005739">
    <property type="term" value="C:mitochondrion"/>
    <property type="evidence" value="ECO:0007669"/>
    <property type="project" value="TreeGrafter"/>
</dbReference>
<dbReference type="InterPro" id="IPR036005">
    <property type="entry name" value="Creatinase/aminopeptidase-like"/>
</dbReference>
<dbReference type="Pfam" id="PF00557">
    <property type="entry name" value="Peptidase_M24"/>
    <property type="match status" value="1"/>
</dbReference>
<dbReference type="PANTHER" id="PTHR43226:SF4">
    <property type="entry name" value="XAA-PRO AMINOPEPTIDASE 3"/>
    <property type="match status" value="1"/>
</dbReference>
<evidence type="ECO:0000256" key="7">
    <source>
        <dbReference type="ARBA" id="ARBA00022723"/>
    </source>
</evidence>
<evidence type="ECO:0000313" key="13">
    <source>
        <dbReference type="EMBL" id="OJD33951.1"/>
    </source>
</evidence>
<dbReference type="Gene3D" id="3.90.230.10">
    <property type="entry name" value="Creatinase/methionine aminopeptidase superfamily"/>
    <property type="match status" value="1"/>
</dbReference>
<keyword evidence="10" id="KW-0464">Manganese</keyword>
<dbReference type="InterPro" id="IPR000994">
    <property type="entry name" value="Pept_M24"/>
</dbReference>
<dbReference type="Pfam" id="PF05195">
    <property type="entry name" value="AMP_N"/>
    <property type="match status" value="1"/>
</dbReference>
<protein>
    <recommendedName>
        <fullName evidence="5">Xaa-Pro aminopeptidase</fullName>
        <ecNumber evidence="5">3.4.11.9</ecNumber>
    </recommendedName>
    <alternativeName>
        <fullName evidence="11">Aminoacylproline aminopeptidase</fullName>
    </alternativeName>
</protein>
<comment type="function">
    <text evidence="3">Catalyzes the removal of a penultimate prolyl residue from the N-termini of peptides.</text>
</comment>
<dbReference type="InterPro" id="IPR052433">
    <property type="entry name" value="X-Pro_dipept-like"/>
</dbReference>
<dbReference type="SMART" id="SM01011">
    <property type="entry name" value="AMP_N"/>
    <property type="match status" value="1"/>
</dbReference>
<evidence type="ECO:0000256" key="2">
    <source>
        <dbReference type="ARBA" id="ARBA00001936"/>
    </source>
</evidence>
<dbReference type="SUPFAM" id="SSF55920">
    <property type="entry name" value="Creatinase/aminopeptidase"/>
    <property type="match status" value="1"/>
</dbReference>
<name>A0A1J9S034_9PEZI</name>
<keyword evidence="6 13" id="KW-0031">Aminopeptidase</keyword>
<proteinExistence type="inferred from homology"/>
<evidence type="ECO:0000256" key="9">
    <source>
        <dbReference type="ARBA" id="ARBA00023049"/>
    </source>
</evidence>
<dbReference type="STRING" id="236234.A0A1J9S034"/>
<dbReference type="OrthoDB" id="4215474at2759"/>
<evidence type="ECO:0000256" key="11">
    <source>
        <dbReference type="ARBA" id="ARBA00030849"/>
    </source>
</evidence>
<dbReference type="CDD" id="cd01087">
    <property type="entry name" value="Prolidase"/>
    <property type="match status" value="1"/>
</dbReference>
<dbReference type="Gene3D" id="3.40.350.10">
    <property type="entry name" value="Creatinase/prolidase N-terminal domain"/>
    <property type="match status" value="1"/>
</dbReference>
<sequence>MFRSSLRVLHAAARVQAPRAVRRAFHQAPARRQLVSAAELQFGQPLHETHPHLLQPGEGKQSPSRFHKLWRRTNTAATVTPGITALEYAQRRDALARAMPPNSVAILAGSDTKFRSGAVFYEFHQDPDFFYLTGFNEPEALAIIEKTGSGDDYVFRLYVRPKDAHAEMWDGARSGLQAALDVFNADEAGAIKDIGKNIPEILKRNENIYTDLPRSLDHRSAITRYLGGTMYTGDNGFPKALQSVAPSAVKPLRPLMNELRMYKSAAEIRNMRKAGQASARTFTHAMKNEFSTEKELHAHMDFGFKMMGCDGIAYIPVVAGGKNGLSIHYVRNDNVLNDGEMVLVDAGGEYGGYITDITRTWPINGKFTPAQKDLYEVVLKVQRSCVSLCREDAQLSLDKLHNIACESLKDGLTQLGFNMSGNALETLFPHHLGHYIGLDVHDSPGFPRNKKLTEGQCITIEPGVYVPDDERWPEHFRGMAIRIEDSVCVQPQSPLILTTEAVKEVIDIESLERRGVD</sequence>
<organism evidence="13 14">
    <name type="scientific">Diplodia corticola</name>
    <dbReference type="NCBI Taxonomy" id="236234"/>
    <lineage>
        <taxon>Eukaryota</taxon>
        <taxon>Fungi</taxon>
        <taxon>Dikarya</taxon>
        <taxon>Ascomycota</taxon>
        <taxon>Pezizomycotina</taxon>
        <taxon>Dothideomycetes</taxon>
        <taxon>Dothideomycetes incertae sedis</taxon>
        <taxon>Botryosphaeriales</taxon>
        <taxon>Botryosphaeriaceae</taxon>
        <taxon>Diplodia</taxon>
    </lineage>
</organism>
<dbReference type="GO" id="GO:0030145">
    <property type="term" value="F:manganese ion binding"/>
    <property type="evidence" value="ECO:0007669"/>
    <property type="project" value="InterPro"/>
</dbReference>
<evidence type="ECO:0000313" key="14">
    <source>
        <dbReference type="Proteomes" id="UP000183809"/>
    </source>
</evidence>
<dbReference type="RefSeq" id="XP_020130211.1">
    <property type="nucleotide sequence ID" value="XM_020273487.1"/>
</dbReference>
<comment type="caution">
    <text evidence="13">The sequence shown here is derived from an EMBL/GenBank/DDBJ whole genome shotgun (WGS) entry which is preliminary data.</text>
</comment>
<dbReference type="EMBL" id="MNUE01000026">
    <property type="protein sequence ID" value="OJD33951.1"/>
    <property type="molecule type" value="Genomic_DNA"/>
</dbReference>
<dbReference type="EC" id="3.4.11.9" evidence="5"/>
<keyword evidence="14" id="KW-1185">Reference proteome</keyword>
<dbReference type="Proteomes" id="UP000183809">
    <property type="component" value="Unassembled WGS sequence"/>
</dbReference>
<dbReference type="InterPro" id="IPR029149">
    <property type="entry name" value="Creatin/AminoP/Spt16_N"/>
</dbReference>
<dbReference type="InterPro" id="IPR007865">
    <property type="entry name" value="Aminopep_P_N"/>
</dbReference>
<accession>A0A1J9S034</accession>
<dbReference type="GeneID" id="31013748"/>
<keyword evidence="6 13" id="KW-0645">Protease</keyword>
<evidence type="ECO:0000256" key="1">
    <source>
        <dbReference type="ARBA" id="ARBA00001424"/>
    </source>
</evidence>
<evidence type="ECO:0000256" key="8">
    <source>
        <dbReference type="ARBA" id="ARBA00022801"/>
    </source>
</evidence>
<keyword evidence="7" id="KW-0479">Metal-binding</keyword>
<comment type="cofactor">
    <cofactor evidence="2">
        <name>Mn(2+)</name>
        <dbReference type="ChEBI" id="CHEBI:29035"/>
    </cofactor>
</comment>
<keyword evidence="9" id="KW-0482">Metalloprotease</keyword>
<dbReference type="AlphaFoldDB" id="A0A1J9S034"/>
<evidence type="ECO:0000256" key="6">
    <source>
        <dbReference type="ARBA" id="ARBA00022438"/>
    </source>
</evidence>
<comment type="catalytic activity">
    <reaction evidence="1">
        <text>Release of any N-terminal amino acid, including proline, that is linked to proline, even from a dipeptide or tripeptide.</text>
        <dbReference type="EC" id="3.4.11.9"/>
    </reaction>
</comment>
<gene>
    <name evidence="13" type="ORF">BKCO1_2600084</name>
</gene>
<dbReference type="GO" id="GO:0070006">
    <property type="term" value="F:metalloaminopeptidase activity"/>
    <property type="evidence" value="ECO:0007669"/>
    <property type="project" value="InterPro"/>
</dbReference>